<keyword evidence="9 13" id="KW-0378">Hydrolase</keyword>
<comment type="cofactor">
    <cofactor evidence="14">
        <name>Mg(2+)</name>
        <dbReference type="ChEBI" id="CHEBI:18420"/>
    </cofactor>
    <cofactor evidence="14">
        <name>Mn(2+)</name>
        <dbReference type="ChEBI" id="CHEBI:29035"/>
    </cofactor>
    <text evidence="14">Binds 2 divalent metal cations per subunit. Magnesium or manganese.</text>
</comment>
<evidence type="ECO:0000256" key="7">
    <source>
        <dbReference type="ARBA" id="ARBA00022723"/>
    </source>
</evidence>
<feature type="binding site" evidence="14">
    <location>
        <position position="39"/>
    </location>
    <ligand>
        <name>Mg(2+)</name>
        <dbReference type="ChEBI" id="CHEBI:18420"/>
        <label>1</label>
    </ligand>
</feature>
<evidence type="ECO:0000256" key="6">
    <source>
        <dbReference type="ARBA" id="ARBA00022619"/>
    </source>
</evidence>
<feature type="binding site" evidence="13">
    <location>
        <position position="266"/>
    </location>
    <ligand>
        <name>Zn(2+)</name>
        <dbReference type="ChEBI" id="CHEBI:29105"/>
        <note>catalytic</note>
    </ligand>
</feature>
<dbReference type="HAMAP" id="MF_00179">
    <property type="entry name" value="RibA"/>
    <property type="match status" value="1"/>
</dbReference>
<dbReference type="HAMAP" id="MF_00180">
    <property type="entry name" value="RibB"/>
    <property type="match status" value="1"/>
</dbReference>
<dbReference type="SUPFAM" id="SSF55821">
    <property type="entry name" value="YrdC/RibB"/>
    <property type="match status" value="1"/>
</dbReference>
<evidence type="ECO:0000256" key="2">
    <source>
        <dbReference type="ARBA" id="ARBA00002284"/>
    </source>
</evidence>
<feature type="binding site" evidence="13">
    <location>
        <position position="279"/>
    </location>
    <ligand>
        <name>Zn(2+)</name>
        <dbReference type="ChEBI" id="CHEBI:29105"/>
        <note>catalytic</note>
    </ligand>
</feature>
<comment type="pathway">
    <text evidence="3 13">Cofactor biosynthesis; riboflavin biosynthesis; 5-amino-6-(D-ribitylamino)uracil from GTP: step 1/4.</text>
</comment>
<evidence type="ECO:0000313" key="16">
    <source>
        <dbReference type="EMBL" id="QEH93377.1"/>
    </source>
</evidence>
<feature type="binding site" evidence="13">
    <location>
        <begin position="304"/>
        <end position="306"/>
    </location>
    <ligand>
        <name>GTP</name>
        <dbReference type="ChEBI" id="CHEBI:37565"/>
    </ligand>
</feature>
<comment type="pathway">
    <text evidence="4 14">Cofactor biosynthesis; riboflavin biosynthesis; 2-hydroxy-3-oxobutyl phosphate from D-ribulose 5-phosphate: step 1/1.</text>
</comment>
<proteinExistence type="inferred from homology"/>
<accession>A0ABX5Z9S4</accession>
<dbReference type="GO" id="GO:0008686">
    <property type="term" value="F:3,4-dihydroxy-2-butanone-4-phosphate synthase activity"/>
    <property type="evidence" value="ECO:0007669"/>
    <property type="project" value="UniProtKB-EC"/>
</dbReference>
<comment type="similarity">
    <text evidence="14">Belongs to the DHBP synthase family.</text>
</comment>
<feature type="binding site" evidence="13">
    <location>
        <position position="326"/>
    </location>
    <ligand>
        <name>GTP</name>
        <dbReference type="ChEBI" id="CHEBI:37565"/>
    </ligand>
</feature>
<keyword evidence="10 13" id="KW-0862">Zinc</keyword>
<evidence type="ECO:0000256" key="13">
    <source>
        <dbReference type="HAMAP-Rule" id="MF_00179"/>
    </source>
</evidence>
<reference evidence="16 17" key="1">
    <citation type="submission" date="2019-08" db="EMBL/GenBank/DDBJ databases">
        <title>Dermacoccus abyssi strain HZAU 226, whole genome Nanopore sequencing project.</title>
        <authorList>
            <person name="Guo A."/>
            <person name="Zhang X."/>
            <person name="Ruan Y."/>
            <person name="Liu W."/>
            <person name="Chen Q."/>
            <person name="Gu L."/>
        </authorList>
    </citation>
    <scope>NUCLEOTIDE SEQUENCE [LARGE SCALE GENOMIC DNA]</scope>
    <source>
        <strain evidence="16 17">HZAU 226</strain>
    </source>
</reference>
<feature type="binding site" evidence="14">
    <location>
        <position position="39"/>
    </location>
    <ligand>
        <name>Mg(2+)</name>
        <dbReference type="ChEBI" id="CHEBI:18420"/>
        <label>2</label>
    </ligand>
</feature>
<dbReference type="Pfam" id="PF00925">
    <property type="entry name" value="GTP_cyclohydro2"/>
    <property type="match status" value="1"/>
</dbReference>
<feature type="site" description="Essential for catalytic activity" evidence="14">
    <location>
        <position position="175"/>
    </location>
</feature>
<protein>
    <recommendedName>
        <fullName evidence="13 14">Multifunctional fusion protein</fullName>
    </recommendedName>
    <domain>
        <recommendedName>
            <fullName evidence="13">GTP cyclohydrolase-2</fullName>
            <ecNumber evidence="13">3.5.4.25</ecNumber>
        </recommendedName>
        <alternativeName>
            <fullName evidence="13">GTP cyclohydrolase II</fullName>
        </alternativeName>
    </domain>
    <domain>
        <recommendedName>
            <fullName evidence="14">3,4-dihydroxy-2-butanone 4-phosphate synthase</fullName>
            <shortName evidence="14">DHBP synthase</shortName>
            <ecNumber evidence="14">4.1.99.12</ecNumber>
        </recommendedName>
    </domain>
</protein>
<comment type="catalytic activity">
    <reaction evidence="12 13">
        <text>GTP + 4 H2O = 2,5-diamino-6-hydroxy-4-(5-phosphoribosylamino)-pyrimidine + formate + 2 phosphate + 3 H(+)</text>
        <dbReference type="Rhea" id="RHEA:23704"/>
        <dbReference type="ChEBI" id="CHEBI:15377"/>
        <dbReference type="ChEBI" id="CHEBI:15378"/>
        <dbReference type="ChEBI" id="CHEBI:15740"/>
        <dbReference type="ChEBI" id="CHEBI:37565"/>
        <dbReference type="ChEBI" id="CHEBI:43474"/>
        <dbReference type="ChEBI" id="CHEBI:58614"/>
        <dbReference type="EC" id="3.5.4.25"/>
    </reaction>
</comment>
<evidence type="ECO:0000256" key="4">
    <source>
        <dbReference type="ARBA" id="ARBA00004904"/>
    </source>
</evidence>
<keyword evidence="14" id="KW-0464">Manganese</keyword>
<feature type="binding site" evidence="14">
    <location>
        <position position="43"/>
    </location>
    <ligand>
        <name>D-ribulose 5-phosphate</name>
        <dbReference type="ChEBI" id="CHEBI:58121"/>
    </ligand>
</feature>
<feature type="binding site" evidence="14">
    <location>
        <begin position="38"/>
        <end position="39"/>
    </location>
    <ligand>
        <name>D-ribulose 5-phosphate</name>
        <dbReference type="ChEBI" id="CHEBI:58121"/>
    </ligand>
</feature>
<dbReference type="InterPro" id="IPR000926">
    <property type="entry name" value="RibA"/>
</dbReference>
<feature type="active site" description="Nucleophile" evidence="13">
    <location>
        <position position="340"/>
    </location>
</feature>
<keyword evidence="6 14" id="KW-0686">Riboflavin biosynthesis</keyword>
<evidence type="ECO:0000256" key="3">
    <source>
        <dbReference type="ARBA" id="ARBA00004853"/>
    </source>
</evidence>
<sequence>MMTTPNASEEALRLSSVEDALEQLRAGRPVLVADDENRENEADIVMAGETMTAEWMAWAIRHSSGVICAPMPDDVADRLLLPPMVSRNEDPKGTAYTISVDAKDGVHTGISAADRALTLRLLADPTTPPDALTRPGHVFPLRARPGGVLERDGHTEASVDLCRLAGLSPVAMIVELVHDDGAMMRLPGAVELAEAEGLAVITIEQLIEWRQRHDRVEHIASANLPTEYGTFTAWGFEDRESGAEHLALVSEREPGEVPLVRLHSECLTGDALGSLRCDCGPQLREAQRLVSREGGVVLYLRGQEGRGVGLLNKMRAYGLQDAGFDTVDAQVELGLPIDGREYGAAAAMLRALGHTRVRVLTNNPDKAAQLARFGIDVVERVPLVAGMGPDNATYVRTKIERLGHTFDRGDEPQVGEAS</sequence>
<comment type="similarity">
    <text evidence="13">Belongs to the GTP cyclohydrolase II family.</text>
</comment>
<dbReference type="EC" id="4.1.99.12" evidence="14"/>
<dbReference type="InterPro" id="IPR000422">
    <property type="entry name" value="DHBP_synthase_RibB"/>
</dbReference>
<evidence type="ECO:0000256" key="10">
    <source>
        <dbReference type="ARBA" id="ARBA00022833"/>
    </source>
</evidence>
<evidence type="ECO:0000256" key="9">
    <source>
        <dbReference type="ARBA" id="ARBA00022801"/>
    </source>
</evidence>
<comment type="function">
    <text evidence="13">Catalyzes the conversion of GTP to 2,5-diamino-6-ribosylamino-4(3H)-pyrimidinone 5'-phosphate (DARP), formate and pyrophosphate.</text>
</comment>
<dbReference type="Gene3D" id="3.90.870.10">
    <property type="entry name" value="DHBP synthase"/>
    <property type="match status" value="1"/>
</dbReference>
<feature type="binding site" evidence="14">
    <location>
        <position position="154"/>
    </location>
    <ligand>
        <name>Mg(2+)</name>
        <dbReference type="ChEBI" id="CHEBI:18420"/>
        <label>2</label>
    </ligand>
</feature>
<feature type="binding site" evidence="13">
    <location>
        <begin position="261"/>
        <end position="265"/>
    </location>
    <ligand>
        <name>GTP</name>
        <dbReference type="ChEBI" id="CHEBI:37565"/>
    </ligand>
</feature>
<comment type="similarity">
    <text evidence="5">In the N-terminal section; belongs to the DHBP synthase family.</text>
</comment>
<comment type="catalytic activity">
    <reaction evidence="1 14">
        <text>D-ribulose 5-phosphate = (2S)-2-hydroxy-3-oxobutyl phosphate + formate + H(+)</text>
        <dbReference type="Rhea" id="RHEA:18457"/>
        <dbReference type="ChEBI" id="CHEBI:15378"/>
        <dbReference type="ChEBI" id="CHEBI:15740"/>
        <dbReference type="ChEBI" id="CHEBI:58121"/>
        <dbReference type="ChEBI" id="CHEBI:58830"/>
        <dbReference type="EC" id="4.1.99.12"/>
    </reaction>
</comment>
<keyword evidence="11 13" id="KW-0342">GTP-binding</keyword>
<feature type="binding site" evidence="13">
    <location>
        <position position="282"/>
    </location>
    <ligand>
        <name>GTP</name>
        <dbReference type="ChEBI" id="CHEBI:37565"/>
    </ligand>
</feature>
<feature type="binding site" evidence="13">
    <location>
        <position position="366"/>
    </location>
    <ligand>
        <name>GTP</name>
        <dbReference type="ChEBI" id="CHEBI:37565"/>
    </ligand>
</feature>
<evidence type="ECO:0000256" key="12">
    <source>
        <dbReference type="ARBA" id="ARBA00049295"/>
    </source>
</evidence>
<dbReference type="PANTHER" id="PTHR21327:SF18">
    <property type="entry name" value="3,4-DIHYDROXY-2-BUTANONE 4-PHOSPHATE SYNTHASE"/>
    <property type="match status" value="1"/>
</dbReference>
<evidence type="ECO:0000256" key="11">
    <source>
        <dbReference type="ARBA" id="ARBA00023134"/>
    </source>
</evidence>
<dbReference type="NCBIfam" id="TIGR00506">
    <property type="entry name" value="ribB"/>
    <property type="match status" value="1"/>
</dbReference>
<feature type="binding site" evidence="14">
    <location>
        <begin position="151"/>
        <end position="155"/>
    </location>
    <ligand>
        <name>D-ribulose 5-phosphate</name>
        <dbReference type="ChEBI" id="CHEBI:58121"/>
    </ligand>
</feature>
<dbReference type="EMBL" id="CP043031">
    <property type="protein sequence ID" value="QEH93377.1"/>
    <property type="molecule type" value="Genomic_DNA"/>
</dbReference>
<feature type="domain" description="GTP cyclohydrolase II" evidence="15">
    <location>
        <begin position="218"/>
        <end position="382"/>
    </location>
</feature>
<organism evidence="16 17">
    <name type="scientific">Dermacoccus abyssi</name>
    <dbReference type="NCBI Taxonomy" id="322596"/>
    <lineage>
        <taxon>Bacteria</taxon>
        <taxon>Bacillati</taxon>
        <taxon>Actinomycetota</taxon>
        <taxon>Actinomycetes</taxon>
        <taxon>Micrococcales</taxon>
        <taxon>Dermacoccaceae</taxon>
        <taxon>Dermacoccus</taxon>
    </lineage>
</organism>
<dbReference type="PIRSF" id="PIRSF001259">
    <property type="entry name" value="RibA"/>
    <property type="match status" value="1"/>
</dbReference>
<comment type="function">
    <text evidence="2 14">Catalyzes the conversion of D-ribulose 5-phosphate to formate and 3,4-dihydroxy-2-butanone 4-phosphate.</text>
</comment>
<feature type="binding site" evidence="13">
    <location>
        <position position="277"/>
    </location>
    <ligand>
        <name>Zn(2+)</name>
        <dbReference type="ChEBI" id="CHEBI:29105"/>
        <note>catalytic</note>
    </ligand>
</feature>
<evidence type="ECO:0000256" key="5">
    <source>
        <dbReference type="ARBA" id="ARBA00005520"/>
    </source>
</evidence>
<dbReference type="EC" id="3.5.4.25" evidence="13"/>
<feature type="binding site" evidence="13">
    <location>
        <position position="361"/>
    </location>
    <ligand>
        <name>GTP</name>
        <dbReference type="ChEBI" id="CHEBI:37565"/>
    </ligand>
</feature>
<name>A0ABX5Z9S4_9MICO</name>
<dbReference type="CDD" id="cd00641">
    <property type="entry name" value="GTP_cyclohydro2"/>
    <property type="match status" value="1"/>
</dbReference>
<dbReference type="InterPro" id="IPR017945">
    <property type="entry name" value="DHBP_synth_RibB-like_a/b_dom"/>
</dbReference>
<feature type="site" description="Essential for catalytic activity" evidence="14">
    <location>
        <position position="137"/>
    </location>
</feature>
<keyword evidence="17" id="KW-1185">Reference proteome</keyword>
<dbReference type="Pfam" id="PF00926">
    <property type="entry name" value="DHBP_synthase"/>
    <property type="match status" value="1"/>
</dbReference>
<evidence type="ECO:0000256" key="8">
    <source>
        <dbReference type="ARBA" id="ARBA00022741"/>
    </source>
</evidence>
<dbReference type="InterPro" id="IPR032677">
    <property type="entry name" value="GTP_cyclohydro_II"/>
</dbReference>
<keyword evidence="14" id="KW-0460">Magnesium</keyword>
<dbReference type="Proteomes" id="UP000323565">
    <property type="component" value="Chromosome"/>
</dbReference>
<dbReference type="SUPFAM" id="SSF142695">
    <property type="entry name" value="RibA-like"/>
    <property type="match status" value="1"/>
</dbReference>
<comment type="cofactor">
    <cofactor evidence="13">
        <name>Zn(2+)</name>
        <dbReference type="ChEBI" id="CHEBI:29105"/>
    </cofactor>
    <text evidence="13">Binds 1 zinc ion per subunit.</text>
</comment>
<gene>
    <name evidence="14 16" type="primary">ribB</name>
    <name evidence="13" type="synonym">ribA</name>
    <name evidence="16" type="ORF">FV141_07460</name>
</gene>
<dbReference type="PANTHER" id="PTHR21327">
    <property type="entry name" value="GTP CYCLOHYDROLASE II-RELATED"/>
    <property type="match status" value="1"/>
</dbReference>
<keyword evidence="8 13" id="KW-0547">Nucleotide-binding</keyword>
<dbReference type="InterPro" id="IPR036144">
    <property type="entry name" value="RibA-like_sf"/>
</dbReference>
<evidence type="ECO:0000256" key="14">
    <source>
        <dbReference type="HAMAP-Rule" id="MF_00180"/>
    </source>
</evidence>
<dbReference type="Gene3D" id="3.40.50.10990">
    <property type="entry name" value="GTP cyclohydrolase II"/>
    <property type="match status" value="1"/>
</dbReference>
<comment type="subunit">
    <text evidence="14">Homodimer.</text>
</comment>
<dbReference type="NCBIfam" id="NF001591">
    <property type="entry name" value="PRK00393.1"/>
    <property type="match status" value="1"/>
</dbReference>
<evidence type="ECO:0000313" key="17">
    <source>
        <dbReference type="Proteomes" id="UP000323565"/>
    </source>
</evidence>
<keyword evidence="7 14" id="KW-0479">Metal-binding</keyword>
<feature type="active site" description="Proton acceptor" evidence="13">
    <location>
        <position position="338"/>
    </location>
</feature>
<keyword evidence="14 16" id="KW-0456">Lyase</keyword>
<dbReference type="NCBIfam" id="TIGR00505">
    <property type="entry name" value="ribA"/>
    <property type="match status" value="1"/>
</dbReference>
<evidence type="ECO:0000256" key="1">
    <source>
        <dbReference type="ARBA" id="ARBA00000141"/>
    </source>
</evidence>
<evidence type="ECO:0000259" key="15">
    <source>
        <dbReference type="Pfam" id="PF00925"/>
    </source>
</evidence>